<dbReference type="EMBL" id="NJBO01000022">
    <property type="protein sequence ID" value="TKJ39892.1"/>
    <property type="molecule type" value="Genomic_DNA"/>
</dbReference>
<dbReference type="NCBIfam" id="TIGR04183">
    <property type="entry name" value="Por_Secre_tail"/>
    <property type="match status" value="1"/>
</dbReference>
<dbReference type="PANTHER" id="PTHR42754:SF1">
    <property type="entry name" value="LIPOPROTEIN"/>
    <property type="match status" value="1"/>
</dbReference>
<organism evidence="1 2">
    <name type="scientific">candidate division TA06 bacterium B3_TA06</name>
    <dbReference type="NCBI Taxonomy" id="2012487"/>
    <lineage>
        <taxon>Bacteria</taxon>
        <taxon>Bacteria division TA06</taxon>
    </lineage>
</organism>
<comment type="caution">
    <text evidence="1">The sequence shown here is derived from an EMBL/GenBank/DDBJ whole genome shotgun (WGS) entry which is preliminary data.</text>
</comment>
<sequence>MGRKSLFVLLAAAMLAVIPQIIHAGWIKTYGAGGEYGRSVRQTTDGGYIITGYTWVSGAGLYDIWLLKTDANGDTLWTKTYGGEGRERANCVQQTSDGEYIIVGITESFATAGSQDLWLLKTDSEGDTLWTRIYGVDGGEFDADYGSFVLETPDGGYIVVGTKMCIAEEYASYVWLLKTDASGDTLWTHTYHSEARWGWNWSSCVGQTSDGGYILTGSSSLPNEGCQGLSLIKTDTNGDTMWTRMYGGEESPACGRCVQQTPEGGYVIVGAWGIPEPPNHWVKFDFWLLKTDENRDTLWTPTYDWEDSDHAKCLDQTSDGGYIIVGWKGGASPGTPYYMWLAKTDEAGDTLWTRTFGEYSSSGECVHQTPDGGYIITGHMDNDLCLIKTDSLGYVSAVEEPVVDATANWHILSAIGRSIVLQYKDLPQGFHVQVFDATGRKVDEIESPAQNGVLRWGENHSPGVYFIVLTDKEVSVQKVILIK</sequence>
<name>A0A532UYB2_UNCT6</name>
<dbReference type="Proteomes" id="UP000317778">
    <property type="component" value="Unassembled WGS sequence"/>
</dbReference>
<accession>A0A532UYB2</accession>
<reference evidence="1 2" key="1">
    <citation type="submission" date="2017-06" db="EMBL/GenBank/DDBJ databases">
        <title>Novel microbial phyla capable of carbon fixation and sulfur reduction in deep-sea sediments.</title>
        <authorList>
            <person name="Huang J."/>
            <person name="Baker B."/>
            <person name="Wang Y."/>
        </authorList>
    </citation>
    <scope>NUCLEOTIDE SEQUENCE [LARGE SCALE GENOMIC DNA]</scope>
    <source>
        <strain evidence="1">B3_TA06</strain>
    </source>
</reference>
<evidence type="ECO:0008006" key="3">
    <source>
        <dbReference type="Google" id="ProtNLM"/>
    </source>
</evidence>
<evidence type="ECO:0000313" key="1">
    <source>
        <dbReference type="EMBL" id="TKJ39892.1"/>
    </source>
</evidence>
<protein>
    <recommendedName>
        <fullName evidence="3">Secretion system C-terminal sorting domain-containing protein</fullName>
    </recommendedName>
</protein>
<dbReference type="InterPro" id="IPR011047">
    <property type="entry name" value="Quinoprotein_ADH-like_sf"/>
</dbReference>
<proteinExistence type="predicted"/>
<dbReference type="InterPro" id="IPR026444">
    <property type="entry name" value="Secre_tail"/>
</dbReference>
<dbReference type="AlphaFoldDB" id="A0A532UYB2"/>
<gene>
    <name evidence="1" type="ORF">CEE36_10200</name>
</gene>
<dbReference type="PANTHER" id="PTHR42754">
    <property type="entry name" value="ENDOGLUCANASE"/>
    <property type="match status" value="1"/>
</dbReference>
<evidence type="ECO:0000313" key="2">
    <source>
        <dbReference type="Proteomes" id="UP000317778"/>
    </source>
</evidence>
<dbReference type="SUPFAM" id="SSF50998">
    <property type="entry name" value="Quinoprotein alcohol dehydrogenase-like"/>
    <property type="match status" value="1"/>
</dbReference>